<sequence>MAISPTDWTMQSQFFSDAVADLTRVANHLQESIFNKSEENHDFSLHTTAVGANQLISSRCEVIQQASKEDLPWIHTLSHKANANDIEERDSSDRILRRYRSLRSTIAKLREKSKKLAAEAESVNDNVEKKLEEQEIDWEKEMKVKGEQIERLKAILADETKSPCVSPSANSEKSHLDDEIQVLEEAINLRQRELRDLHAATKSVKTERECKRKRENLEALLSSSPRKQAHPDVRKLCAELKLMLARKKPHETKTGEVTRKKAKKSSGTESTDQCAELGAVRTELVARKRILANLISRLRSIVESNWDMEEVSSIKSCILNSLYLHSGQINMAELKEKATKAMDAKNRVCSSEEITRALYSLVAHDIIQIDRSQRDGLVTLLLL</sequence>
<feature type="region of interest" description="Disordered" evidence="2">
    <location>
        <begin position="249"/>
        <end position="271"/>
    </location>
</feature>
<feature type="coiled-coil region" evidence="1">
    <location>
        <begin position="92"/>
        <end position="137"/>
    </location>
</feature>
<evidence type="ECO:0000313" key="4">
    <source>
        <dbReference type="Proteomes" id="UP000053237"/>
    </source>
</evidence>
<organism evidence="3 4">
    <name type="scientific">Albugo candida</name>
    <dbReference type="NCBI Taxonomy" id="65357"/>
    <lineage>
        <taxon>Eukaryota</taxon>
        <taxon>Sar</taxon>
        <taxon>Stramenopiles</taxon>
        <taxon>Oomycota</taxon>
        <taxon>Peronosporomycetes</taxon>
        <taxon>Albuginales</taxon>
        <taxon>Albuginaceae</taxon>
        <taxon>Albugo</taxon>
    </lineage>
</organism>
<keyword evidence="1" id="KW-0175">Coiled coil</keyword>
<protein>
    <submittedName>
        <fullName evidence="3">Uncharacterized protein</fullName>
    </submittedName>
</protein>
<gene>
    <name evidence="3" type="ORF">BN9_077420</name>
</gene>
<dbReference type="OrthoDB" id="2383523at2759"/>
<proteinExistence type="predicted"/>
<evidence type="ECO:0000256" key="2">
    <source>
        <dbReference type="SAM" id="MobiDB-lite"/>
    </source>
</evidence>
<dbReference type="AlphaFoldDB" id="A0A024GJU2"/>
<accession>A0A024GJU2</accession>
<evidence type="ECO:0000256" key="1">
    <source>
        <dbReference type="SAM" id="Coils"/>
    </source>
</evidence>
<dbReference type="Proteomes" id="UP000053237">
    <property type="component" value="Unassembled WGS sequence"/>
</dbReference>
<dbReference type="InParanoid" id="A0A024GJU2"/>
<dbReference type="EMBL" id="CAIX01000141">
    <property type="protein sequence ID" value="CCI46787.1"/>
    <property type="molecule type" value="Genomic_DNA"/>
</dbReference>
<comment type="caution">
    <text evidence="3">The sequence shown here is derived from an EMBL/GenBank/DDBJ whole genome shotgun (WGS) entry which is preliminary data.</text>
</comment>
<name>A0A024GJU2_9STRA</name>
<reference evidence="3 4" key="1">
    <citation type="submission" date="2012-05" db="EMBL/GenBank/DDBJ databases">
        <title>Recombination and specialization in a pathogen metapopulation.</title>
        <authorList>
            <person name="Gardiner A."/>
            <person name="Kemen E."/>
            <person name="Schultz-Larsen T."/>
            <person name="MacLean D."/>
            <person name="Van Oosterhout C."/>
            <person name="Jones J.D.G."/>
        </authorList>
    </citation>
    <scope>NUCLEOTIDE SEQUENCE [LARGE SCALE GENOMIC DNA]</scope>
    <source>
        <strain evidence="3 4">Ac Nc2</strain>
    </source>
</reference>
<keyword evidence="4" id="KW-1185">Reference proteome</keyword>
<evidence type="ECO:0000313" key="3">
    <source>
        <dbReference type="EMBL" id="CCI46787.1"/>
    </source>
</evidence>